<proteinExistence type="predicted"/>
<organism evidence="3 4">
    <name type="scientific">Diplodia corticola</name>
    <dbReference type="NCBI Taxonomy" id="236234"/>
    <lineage>
        <taxon>Eukaryota</taxon>
        <taxon>Fungi</taxon>
        <taxon>Dikarya</taxon>
        <taxon>Ascomycota</taxon>
        <taxon>Pezizomycotina</taxon>
        <taxon>Dothideomycetes</taxon>
        <taxon>Dothideomycetes incertae sedis</taxon>
        <taxon>Botryosphaeriales</taxon>
        <taxon>Botryosphaeriaceae</taxon>
        <taxon>Diplodia</taxon>
    </lineage>
</organism>
<name>A0A1J9QV31_9PEZI</name>
<reference evidence="3 4" key="1">
    <citation type="submission" date="2016-10" db="EMBL/GenBank/DDBJ databases">
        <title>Proteomics and genomics reveal pathogen-plant mechanisms compatible with a hemibiotrophic lifestyle of Diplodia corticola.</title>
        <authorList>
            <person name="Fernandes I."/>
            <person name="De Jonge R."/>
            <person name="Van De Peer Y."/>
            <person name="Devreese B."/>
            <person name="Alves A."/>
            <person name="Esteves A.C."/>
        </authorList>
    </citation>
    <scope>NUCLEOTIDE SEQUENCE [LARGE SCALE GENOMIC DNA]</scope>
    <source>
        <strain evidence="3 4">CBS 112549</strain>
    </source>
</reference>
<dbReference type="STRING" id="236234.A0A1J9QV31"/>
<evidence type="ECO:0000256" key="1">
    <source>
        <dbReference type="SAM" id="MobiDB-lite"/>
    </source>
</evidence>
<dbReference type="InterPro" id="IPR010730">
    <property type="entry name" value="HET"/>
</dbReference>
<sequence length="720" mass="81739">MRGNSKQLGKAGAVHKPRSVGKGSDQDSSSTAYNYLTPIKSRQIRLVNLLPGFLDDPIRLRVEVISLDDENIKPFEALSYFWGDESRTRTIYCEGEMVHVTVNLFSALTYLREHMESRVLWIDALCINQGDKAEKSAQVGIMGEIYKTCRKGILWIGEETEEIDDWCAFETFGTCETLGFVPRIPVDIESYSSDDGDGEDPDHRPNKASYGVSSPISNASVRCEWHGNRPRMSEAFKLLEILAEGIHLYKIPGFAYLTSRYNTDDRRFVEPIQALWALIRRPWWKRIWTVQETVLPKETTLVCGALNIRWETIVNAALQLQHHAKASCCASLYEKVVGYLSYPTHGRPTYEILELFPQDIKTLHRVRGSLSHPESLELLQLVQSFGHREATNPRDKIYGLLGLLHEGQRLIDVDYKLDMTTLNRELSKRIIQSPERLYSNFSIMYGDGRHVHSSPLPSWAQDFSRTLDRTGQSIEEDRERNRREYNASANRATAVVHHGGAVMSMHCVHVGQVAKTTDAACTKLEAETVKHFLSSKCAPVIEYRSRKNLLYPVCPGTARDPDTDVENREAFYRAIFGNRRASEASDGAKRIPTKSDIDQLKTWVFFWPNEHLPDNIRSQLLSDIGFHVFNRKFFITKGGLVGFGPSNMEPGDDIWVPSGSKVPFVFRPLDGRGPKEMGYSPSDSKLEPTRHWRNVVGDCYVHGVMEGETAGVREYVVFVK</sequence>
<dbReference type="RefSeq" id="XP_020128548.1">
    <property type="nucleotide sequence ID" value="XM_020275321.1"/>
</dbReference>
<dbReference type="PANTHER" id="PTHR24148:SF73">
    <property type="entry name" value="HET DOMAIN PROTEIN (AFU_ORTHOLOGUE AFUA_8G01020)"/>
    <property type="match status" value="1"/>
</dbReference>
<dbReference type="PANTHER" id="PTHR24148">
    <property type="entry name" value="ANKYRIN REPEAT DOMAIN-CONTAINING PROTEIN 39 HOMOLOG-RELATED"/>
    <property type="match status" value="1"/>
</dbReference>
<dbReference type="EMBL" id="MNUE01000039">
    <property type="protein sequence ID" value="OJD32288.1"/>
    <property type="molecule type" value="Genomic_DNA"/>
</dbReference>
<feature type="domain" description="Heterokaryon incompatibility" evidence="2">
    <location>
        <begin position="75"/>
        <end position="162"/>
    </location>
</feature>
<dbReference type="GeneID" id="31015582"/>
<accession>A0A1J9QV31</accession>
<dbReference type="Pfam" id="PF26639">
    <property type="entry name" value="Het-6_barrel"/>
    <property type="match status" value="1"/>
</dbReference>
<protein>
    <submittedName>
        <fullName evidence="3">Het domain containing protein</fullName>
    </submittedName>
</protein>
<dbReference type="AlphaFoldDB" id="A0A1J9QV31"/>
<dbReference type="Proteomes" id="UP000183809">
    <property type="component" value="Unassembled WGS sequence"/>
</dbReference>
<gene>
    <name evidence="3" type="ORF">BKCO1_3900015</name>
</gene>
<dbReference type="OrthoDB" id="3557394at2759"/>
<evidence type="ECO:0000259" key="2">
    <source>
        <dbReference type="Pfam" id="PF06985"/>
    </source>
</evidence>
<dbReference type="InterPro" id="IPR052895">
    <property type="entry name" value="HetReg/Transcr_Mod"/>
</dbReference>
<comment type="caution">
    <text evidence="3">The sequence shown here is derived from an EMBL/GenBank/DDBJ whole genome shotgun (WGS) entry which is preliminary data.</text>
</comment>
<dbReference type="Pfam" id="PF06985">
    <property type="entry name" value="HET"/>
    <property type="match status" value="1"/>
</dbReference>
<evidence type="ECO:0000313" key="3">
    <source>
        <dbReference type="EMBL" id="OJD32288.1"/>
    </source>
</evidence>
<feature type="region of interest" description="Disordered" evidence="1">
    <location>
        <begin position="1"/>
        <end position="29"/>
    </location>
</feature>
<evidence type="ECO:0000313" key="4">
    <source>
        <dbReference type="Proteomes" id="UP000183809"/>
    </source>
</evidence>
<keyword evidence="4" id="KW-1185">Reference proteome</keyword>